<keyword evidence="9" id="KW-0347">Helicase</keyword>
<evidence type="ECO:0000256" key="3">
    <source>
        <dbReference type="ARBA" id="ARBA00022692"/>
    </source>
</evidence>
<evidence type="ECO:0000313" key="10">
    <source>
        <dbReference type="Proteomes" id="UP000249915"/>
    </source>
</evidence>
<evidence type="ECO:0000256" key="8">
    <source>
        <dbReference type="SAM" id="Phobius"/>
    </source>
</evidence>
<dbReference type="PANTHER" id="PTHR30477">
    <property type="entry name" value="ABC-TRANSPORTER METAL-BINDING PROTEIN"/>
    <property type="match status" value="1"/>
</dbReference>
<keyword evidence="9" id="KW-0378">Hydrolase</keyword>
<dbReference type="GO" id="GO:0043190">
    <property type="term" value="C:ATP-binding cassette (ABC) transporter complex"/>
    <property type="evidence" value="ECO:0007669"/>
    <property type="project" value="InterPro"/>
</dbReference>
<evidence type="ECO:0000256" key="5">
    <source>
        <dbReference type="ARBA" id="ARBA00023136"/>
    </source>
</evidence>
<feature type="transmembrane region" description="Helical" evidence="8">
    <location>
        <begin position="137"/>
        <end position="158"/>
    </location>
</feature>
<dbReference type="GO" id="GO:0004386">
    <property type="term" value="F:helicase activity"/>
    <property type="evidence" value="ECO:0007669"/>
    <property type="project" value="UniProtKB-KW"/>
</dbReference>
<feature type="transmembrane region" description="Helical" evidence="8">
    <location>
        <begin position="252"/>
        <end position="271"/>
    </location>
</feature>
<dbReference type="PANTHER" id="PTHR30477:SF0">
    <property type="entry name" value="METAL TRANSPORT SYSTEM MEMBRANE PROTEIN TM_0125-RELATED"/>
    <property type="match status" value="1"/>
</dbReference>
<sequence>MEKMFDLELTARLLGLDFVQTALLAAAVLGLVAGLLGPLIVMRRMSFAVHGTAELAFTGAAAALLLGIGVSYGALAGAVVAALLLGLLGSREHDRDSVIGVILSFGLGVGVLLLWLYPGRSVNKFGILVGQIVAVDFADLAALIVSAVVVLAVLAVIYRPLLFASVDPGVAVARGVPVNVLSLVFAVLVGIASALGVQIVGALLVVALMVTPAAAAARVTASPARATVLAVVFAEVAAVGGIVLSLAPGVPVSFFVTAIAFTIYLVCRAVAALRSRARPGGPAEPAEPVVSAPAARP</sequence>
<organism evidence="9 10">
    <name type="scientific">Prauserella muralis</name>
    <dbReference type="NCBI Taxonomy" id="588067"/>
    <lineage>
        <taxon>Bacteria</taxon>
        <taxon>Bacillati</taxon>
        <taxon>Actinomycetota</taxon>
        <taxon>Actinomycetes</taxon>
        <taxon>Pseudonocardiales</taxon>
        <taxon>Pseudonocardiaceae</taxon>
        <taxon>Prauserella</taxon>
    </lineage>
</organism>
<keyword evidence="9" id="KW-0547">Nucleotide-binding</keyword>
<feature type="transmembrane region" description="Helical" evidence="8">
    <location>
        <begin position="61"/>
        <end position="85"/>
    </location>
</feature>
<dbReference type="OrthoDB" id="2375762at2"/>
<dbReference type="AlphaFoldDB" id="A0A2V4B6Y1"/>
<feature type="transmembrane region" description="Helical" evidence="8">
    <location>
        <begin position="226"/>
        <end position="246"/>
    </location>
</feature>
<evidence type="ECO:0000256" key="7">
    <source>
        <dbReference type="SAM" id="MobiDB-lite"/>
    </source>
</evidence>
<feature type="region of interest" description="Disordered" evidence="7">
    <location>
        <begin position="278"/>
        <end position="297"/>
    </location>
</feature>
<comment type="subcellular location">
    <subcellularLocation>
        <location evidence="6">Cell membrane</location>
        <topology evidence="6">Multi-pass membrane protein</topology>
    </subcellularLocation>
    <subcellularLocation>
        <location evidence="1">Membrane</location>
        <topology evidence="1">Multi-pass membrane protein</topology>
    </subcellularLocation>
</comment>
<dbReference type="Gene3D" id="1.10.3470.10">
    <property type="entry name" value="ABC transporter involved in vitamin B12 uptake, BtuC"/>
    <property type="match status" value="1"/>
</dbReference>
<comment type="similarity">
    <text evidence="2 6">Belongs to the ABC-3 integral membrane protein family.</text>
</comment>
<keyword evidence="5 8" id="KW-0472">Membrane</keyword>
<name>A0A2V4B6Y1_9PSEU</name>
<evidence type="ECO:0000256" key="2">
    <source>
        <dbReference type="ARBA" id="ARBA00008034"/>
    </source>
</evidence>
<evidence type="ECO:0000256" key="1">
    <source>
        <dbReference type="ARBA" id="ARBA00004141"/>
    </source>
</evidence>
<keyword evidence="10" id="KW-1185">Reference proteome</keyword>
<feature type="transmembrane region" description="Helical" evidence="8">
    <location>
        <begin position="21"/>
        <end position="41"/>
    </location>
</feature>
<dbReference type="EMBL" id="MASW01000001">
    <property type="protein sequence ID" value="PXY31145.1"/>
    <property type="molecule type" value="Genomic_DNA"/>
</dbReference>
<evidence type="ECO:0000313" key="9">
    <source>
        <dbReference type="EMBL" id="PXY31145.1"/>
    </source>
</evidence>
<gene>
    <name evidence="9" type="ORF">BAY60_01655</name>
</gene>
<keyword evidence="6" id="KW-0813">Transport</keyword>
<reference evidence="9 10" key="1">
    <citation type="submission" date="2016-07" db="EMBL/GenBank/DDBJ databases">
        <title>Draft genome sequence of Prauserella muralis DSM 45305, isolated from a mould-covered wall in an indoor environment.</title>
        <authorList>
            <person name="Ruckert C."/>
            <person name="Albersmeier A."/>
            <person name="Jiang C.-L."/>
            <person name="Jiang Y."/>
            <person name="Kalinowski J."/>
            <person name="Schneider O."/>
            <person name="Winkler A."/>
            <person name="Zotchev S.B."/>
        </authorList>
    </citation>
    <scope>NUCLEOTIDE SEQUENCE [LARGE SCALE GENOMIC DNA]</scope>
    <source>
        <strain evidence="9 10">DSM 45305</strain>
    </source>
</reference>
<keyword evidence="4 8" id="KW-1133">Transmembrane helix</keyword>
<protein>
    <submittedName>
        <fullName evidence="9">Helicase</fullName>
    </submittedName>
</protein>
<evidence type="ECO:0000256" key="4">
    <source>
        <dbReference type="ARBA" id="ARBA00022989"/>
    </source>
</evidence>
<evidence type="ECO:0000256" key="6">
    <source>
        <dbReference type="RuleBase" id="RU003943"/>
    </source>
</evidence>
<accession>A0A2V4B6Y1</accession>
<dbReference type="RefSeq" id="WP_112279176.1">
    <property type="nucleotide sequence ID" value="NZ_MASW01000001.1"/>
</dbReference>
<dbReference type="Pfam" id="PF00950">
    <property type="entry name" value="ABC-3"/>
    <property type="match status" value="1"/>
</dbReference>
<proteinExistence type="inferred from homology"/>
<comment type="caution">
    <text evidence="9">The sequence shown here is derived from an EMBL/GenBank/DDBJ whole genome shotgun (WGS) entry which is preliminary data.</text>
</comment>
<dbReference type="Proteomes" id="UP000249915">
    <property type="component" value="Unassembled WGS sequence"/>
</dbReference>
<keyword evidence="9" id="KW-0067">ATP-binding</keyword>
<dbReference type="GO" id="GO:0055085">
    <property type="term" value="P:transmembrane transport"/>
    <property type="evidence" value="ECO:0007669"/>
    <property type="project" value="InterPro"/>
</dbReference>
<keyword evidence="3 6" id="KW-0812">Transmembrane</keyword>
<dbReference type="SUPFAM" id="SSF81345">
    <property type="entry name" value="ABC transporter involved in vitamin B12 uptake, BtuC"/>
    <property type="match status" value="1"/>
</dbReference>
<dbReference type="InterPro" id="IPR001626">
    <property type="entry name" value="ABC_TroCD"/>
</dbReference>
<dbReference type="InterPro" id="IPR037294">
    <property type="entry name" value="ABC_BtuC-like"/>
</dbReference>
<feature type="transmembrane region" description="Helical" evidence="8">
    <location>
        <begin position="97"/>
        <end position="117"/>
    </location>
</feature>